<protein>
    <recommendedName>
        <fullName evidence="4">Short-chain collagen C4-like</fullName>
    </recommendedName>
</protein>
<dbReference type="AlphaFoldDB" id="A0A8S4PHF8"/>
<evidence type="ECO:0000256" key="1">
    <source>
        <dbReference type="SAM" id="SignalP"/>
    </source>
</evidence>
<comment type="caution">
    <text evidence="2">The sequence shown here is derived from an EMBL/GenBank/DDBJ whole genome shotgun (WGS) entry which is preliminary data.</text>
</comment>
<dbReference type="GO" id="GO:0005615">
    <property type="term" value="C:extracellular space"/>
    <property type="evidence" value="ECO:0007669"/>
    <property type="project" value="TreeGrafter"/>
</dbReference>
<dbReference type="Proteomes" id="UP000749559">
    <property type="component" value="Unassembled WGS sequence"/>
</dbReference>
<evidence type="ECO:0000313" key="3">
    <source>
        <dbReference type="Proteomes" id="UP000749559"/>
    </source>
</evidence>
<keyword evidence="3" id="KW-1185">Reference proteome</keyword>
<proteinExistence type="predicted"/>
<evidence type="ECO:0000313" key="2">
    <source>
        <dbReference type="EMBL" id="CAH1793193.1"/>
    </source>
</evidence>
<evidence type="ECO:0008006" key="4">
    <source>
        <dbReference type="Google" id="ProtNLM"/>
    </source>
</evidence>
<dbReference type="EMBL" id="CAIIXF020000008">
    <property type="protein sequence ID" value="CAH1793193.1"/>
    <property type="molecule type" value="Genomic_DNA"/>
</dbReference>
<dbReference type="InterPro" id="IPR051077">
    <property type="entry name" value="Ca-dependent_lectin"/>
</dbReference>
<reference evidence="2" key="1">
    <citation type="submission" date="2022-03" db="EMBL/GenBank/DDBJ databases">
        <authorList>
            <person name="Martin C."/>
        </authorList>
    </citation>
    <scope>NUCLEOTIDE SEQUENCE</scope>
</reference>
<organism evidence="2 3">
    <name type="scientific">Owenia fusiformis</name>
    <name type="common">Polychaete worm</name>
    <dbReference type="NCBI Taxonomy" id="6347"/>
    <lineage>
        <taxon>Eukaryota</taxon>
        <taxon>Metazoa</taxon>
        <taxon>Spiralia</taxon>
        <taxon>Lophotrochozoa</taxon>
        <taxon>Annelida</taxon>
        <taxon>Polychaeta</taxon>
        <taxon>Sedentaria</taxon>
        <taxon>Canalipalpata</taxon>
        <taxon>Sabellida</taxon>
        <taxon>Oweniida</taxon>
        <taxon>Oweniidae</taxon>
        <taxon>Owenia</taxon>
    </lineage>
</organism>
<sequence>MHALQFVIVLGISMPILLNAAGLNCKQRVAKIKNILKSIKNVERDCDAEFDLPCDCEPPTVESAVWTTYVRWGRTVCPATNGATVLYKGIAAGSEHLHTGGGSNYLCLPDDPEWQTYVDGVAVAGAYIHGAEYQFYKDNKHHVPFSGANAPGGDPHALHDQDVPCVVCQIPRNTVMIPAKRTCPSGWTSEFNGYLVAEHYSHPSNKEFVCMDDAPEALTGGHENRNGALFYSVQSVCGSLPCPKYVNGRELTCVVCSK</sequence>
<keyword evidence="1" id="KW-0732">Signal</keyword>
<dbReference type="OrthoDB" id="6086925at2759"/>
<dbReference type="PANTHER" id="PTHR24024">
    <property type="entry name" value="PULMONARY SURFACTANT-ASSOCIATED PROTEIN A"/>
    <property type="match status" value="1"/>
</dbReference>
<gene>
    <name evidence="2" type="ORF">OFUS_LOCUS18073</name>
</gene>
<name>A0A8S4PHF8_OWEFU</name>
<feature type="signal peptide" evidence="1">
    <location>
        <begin position="1"/>
        <end position="20"/>
    </location>
</feature>
<feature type="chain" id="PRO_5035943612" description="Short-chain collagen C4-like" evidence="1">
    <location>
        <begin position="21"/>
        <end position="258"/>
    </location>
</feature>
<dbReference type="PANTHER" id="PTHR24024:SF18">
    <property type="entry name" value="SHORT-CHAIN COLLAGEN C4-LIKE"/>
    <property type="match status" value="1"/>
</dbReference>
<accession>A0A8S4PHF8</accession>